<dbReference type="PROSITE" id="PS52015">
    <property type="entry name" value="TONB_CTD"/>
    <property type="match status" value="1"/>
</dbReference>
<evidence type="ECO:0000313" key="12">
    <source>
        <dbReference type="EMBL" id="SDI40929.1"/>
    </source>
</evidence>
<keyword evidence="6" id="KW-0812">Transmembrane</keyword>
<evidence type="ECO:0000256" key="1">
    <source>
        <dbReference type="ARBA" id="ARBA00004383"/>
    </source>
</evidence>
<proteinExistence type="inferred from homology"/>
<name>A0A1G8KC56_9BURK</name>
<protein>
    <submittedName>
        <fullName evidence="12">Outer membrane transport energization protein TonB</fullName>
    </submittedName>
</protein>
<feature type="compositionally biased region" description="Low complexity" evidence="10">
    <location>
        <begin position="96"/>
        <end position="106"/>
    </location>
</feature>
<gene>
    <name evidence="12" type="ORF">SAMN05216466_12270</name>
</gene>
<evidence type="ECO:0000256" key="4">
    <source>
        <dbReference type="ARBA" id="ARBA00022475"/>
    </source>
</evidence>
<dbReference type="GO" id="GO:0098797">
    <property type="term" value="C:plasma membrane protein complex"/>
    <property type="evidence" value="ECO:0007669"/>
    <property type="project" value="TreeGrafter"/>
</dbReference>
<dbReference type="GO" id="GO:0055085">
    <property type="term" value="P:transmembrane transport"/>
    <property type="evidence" value="ECO:0007669"/>
    <property type="project" value="InterPro"/>
</dbReference>
<evidence type="ECO:0000256" key="9">
    <source>
        <dbReference type="ARBA" id="ARBA00023136"/>
    </source>
</evidence>
<dbReference type="AlphaFoldDB" id="A0A1G8KC56"/>
<dbReference type="PANTHER" id="PTHR33446">
    <property type="entry name" value="PROTEIN TONB-RELATED"/>
    <property type="match status" value="1"/>
</dbReference>
<evidence type="ECO:0000256" key="8">
    <source>
        <dbReference type="ARBA" id="ARBA00022989"/>
    </source>
</evidence>
<comment type="similarity">
    <text evidence="2">Belongs to the TonB family.</text>
</comment>
<dbReference type="InterPro" id="IPR051045">
    <property type="entry name" value="TonB-dependent_transducer"/>
</dbReference>
<dbReference type="SUPFAM" id="SSF74653">
    <property type="entry name" value="TolA/TonB C-terminal domain"/>
    <property type="match status" value="1"/>
</dbReference>
<dbReference type="Gene3D" id="3.30.1150.10">
    <property type="match status" value="1"/>
</dbReference>
<keyword evidence="7" id="KW-0653">Protein transport</keyword>
<keyword evidence="8" id="KW-1133">Transmembrane helix</keyword>
<keyword evidence="9" id="KW-0472">Membrane</keyword>
<dbReference type="InterPro" id="IPR006260">
    <property type="entry name" value="TonB/TolA_C"/>
</dbReference>
<evidence type="ECO:0000256" key="5">
    <source>
        <dbReference type="ARBA" id="ARBA00022519"/>
    </source>
</evidence>
<dbReference type="Proteomes" id="UP000199706">
    <property type="component" value="Unassembled WGS sequence"/>
</dbReference>
<keyword evidence="3" id="KW-0813">Transport</keyword>
<dbReference type="EMBL" id="FNCJ01000022">
    <property type="protein sequence ID" value="SDI40929.1"/>
    <property type="molecule type" value="Genomic_DNA"/>
</dbReference>
<keyword evidence="5" id="KW-0997">Cell inner membrane</keyword>
<evidence type="ECO:0000259" key="11">
    <source>
        <dbReference type="PROSITE" id="PS52015"/>
    </source>
</evidence>
<dbReference type="GO" id="GO:0031992">
    <property type="term" value="F:energy transducer activity"/>
    <property type="evidence" value="ECO:0007669"/>
    <property type="project" value="TreeGrafter"/>
</dbReference>
<reference evidence="12 13" key="1">
    <citation type="submission" date="2016-10" db="EMBL/GenBank/DDBJ databases">
        <authorList>
            <person name="de Groot N.N."/>
        </authorList>
    </citation>
    <scope>NUCLEOTIDE SEQUENCE [LARGE SCALE GENOMIC DNA]</scope>
    <source>
        <strain evidence="12 13">LMG 2247</strain>
    </source>
</reference>
<evidence type="ECO:0000256" key="7">
    <source>
        <dbReference type="ARBA" id="ARBA00022927"/>
    </source>
</evidence>
<dbReference type="NCBIfam" id="TIGR01352">
    <property type="entry name" value="tonB_Cterm"/>
    <property type="match status" value="1"/>
</dbReference>
<evidence type="ECO:0000256" key="3">
    <source>
        <dbReference type="ARBA" id="ARBA00022448"/>
    </source>
</evidence>
<keyword evidence="4" id="KW-1003">Cell membrane</keyword>
<accession>A0A1G8KC56</accession>
<evidence type="ECO:0000256" key="2">
    <source>
        <dbReference type="ARBA" id="ARBA00006555"/>
    </source>
</evidence>
<dbReference type="GO" id="GO:0015031">
    <property type="term" value="P:protein transport"/>
    <property type="evidence" value="ECO:0007669"/>
    <property type="project" value="UniProtKB-KW"/>
</dbReference>
<dbReference type="InterPro" id="IPR037682">
    <property type="entry name" value="TonB_C"/>
</dbReference>
<evidence type="ECO:0000256" key="10">
    <source>
        <dbReference type="SAM" id="MobiDB-lite"/>
    </source>
</evidence>
<evidence type="ECO:0000313" key="13">
    <source>
        <dbReference type="Proteomes" id="UP000199706"/>
    </source>
</evidence>
<evidence type="ECO:0000256" key="6">
    <source>
        <dbReference type="ARBA" id="ARBA00022692"/>
    </source>
</evidence>
<sequence length="254" mass="27205">MQRLLSLADRERIRFTLALALAAVLCLALLARSVGWLTNREPAPQVPKPMEMQLVELAPLVPSPVLRPAAPPSPIMPATHAATPATVKLMPREAQLAHAAAPLRAPAPQPHEEARAPMPEPVARDQPVTSSTQAQAPAAVSVAQAASATSASSGSVNSTAPSPPSGSTQARLLSQPVPVLPDDLREQGYQVTAIAHFKVHPDGTFDVELVKPTQNPRLNQILLETLHRWRFFPAMENGHPVESDQDVRVHFSVS</sequence>
<feature type="compositionally biased region" description="Low complexity" evidence="10">
    <location>
        <begin position="130"/>
        <end position="160"/>
    </location>
</feature>
<dbReference type="PANTHER" id="PTHR33446:SF2">
    <property type="entry name" value="PROTEIN TONB"/>
    <property type="match status" value="1"/>
</dbReference>
<feature type="region of interest" description="Disordered" evidence="10">
    <location>
        <begin position="96"/>
        <end position="171"/>
    </location>
</feature>
<organism evidence="12 13">
    <name type="scientific">Paraburkholderia phenazinium</name>
    <dbReference type="NCBI Taxonomy" id="60549"/>
    <lineage>
        <taxon>Bacteria</taxon>
        <taxon>Pseudomonadati</taxon>
        <taxon>Pseudomonadota</taxon>
        <taxon>Betaproteobacteria</taxon>
        <taxon>Burkholderiales</taxon>
        <taxon>Burkholderiaceae</taxon>
        <taxon>Paraburkholderia</taxon>
    </lineage>
</organism>
<feature type="domain" description="TonB C-terminal" evidence="11">
    <location>
        <begin position="165"/>
        <end position="254"/>
    </location>
</feature>
<dbReference type="Pfam" id="PF03544">
    <property type="entry name" value="TonB_C"/>
    <property type="match status" value="1"/>
</dbReference>
<comment type="subcellular location">
    <subcellularLocation>
        <location evidence="1">Cell inner membrane</location>
        <topology evidence="1">Single-pass membrane protein</topology>
        <orientation evidence="1">Periplasmic side</orientation>
    </subcellularLocation>
</comment>